<sequence length="209" mass="23087">MGSLPDTEQSPIRKTSYERALKGLKLEIVGLQTKALSEDAEVMAMTAGLTVMSPFWKDLKLKPVHTIQELLDRAGGFIKLEEAIKKVRGVAQPGATDYIAYLFLESRTDIDQEGEERSTANVCTAIDSSSVSKDEIEQGDSNDESPAIYPEDLEKESSDEESPYSPRQLRRGGSGEDSPSVSNNYQEQESSNEYVSYESSKESDTKDSQ</sequence>
<dbReference type="Gramene" id="evm.model.09.704">
    <property type="protein sequence ID" value="cds.evm.model.09.704"/>
    <property type="gene ID" value="evm.TU.09.704"/>
</dbReference>
<accession>A0A803QH39</accession>
<name>A0A803QH39_CANSA</name>
<dbReference type="EnsemblPlants" id="evm.model.09.704">
    <property type="protein sequence ID" value="cds.evm.model.09.704"/>
    <property type="gene ID" value="evm.TU.09.704"/>
</dbReference>
<reference evidence="2" key="1">
    <citation type="submission" date="2018-11" db="EMBL/GenBank/DDBJ databases">
        <authorList>
            <person name="Grassa J C."/>
        </authorList>
    </citation>
    <scope>NUCLEOTIDE SEQUENCE [LARGE SCALE GENOMIC DNA]</scope>
</reference>
<feature type="compositionally biased region" description="Low complexity" evidence="1">
    <location>
        <begin position="185"/>
        <end position="198"/>
    </location>
</feature>
<feature type="compositionally biased region" description="Basic and acidic residues" evidence="1">
    <location>
        <begin position="199"/>
        <end position="209"/>
    </location>
</feature>
<proteinExistence type="predicted"/>
<feature type="region of interest" description="Disordered" evidence="1">
    <location>
        <begin position="112"/>
        <end position="209"/>
    </location>
</feature>
<dbReference type="EMBL" id="UZAU01000731">
    <property type="status" value="NOT_ANNOTATED_CDS"/>
    <property type="molecule type" value="Genomic_DNA"/>
</dbReference>
<protein>
    <submittedName>
        <fullName evidence="2">Uncharacterized protein</fullName>
    </submittedName>
</protein>
<keyword evidence="3" id="KW-1185">Reference proteome</keyword>
<evidence type="ECO:0000313" key="3">
    <source>
        <dbReference type="Proteomes" id="UP000596661"/>
    </source>
</evidence>
<evidence type="ECO:0000313" key="2">
    <source>
        <dbReference type="EnsemblPlants" id="cds.evm.model.09.704"/>
    </source>
</evidence>
<dbReference type="AlphaFoldDB" id="A0A803QH39"/>
<organism evidence="2 3">
    <name type="scientific">Cannabis sativa</name>
    <name type="common">Hemp</name>
    <name type="synonym">Marijuana</name>
    <dbReference type="NCBI Taxonomy" id="3483"/>
    <lineage>
        <taxon>Eukaryota</taxon>
        <taxon>Viridiplantae</taxon>
        <taxon>Streptophyta</taxon>
        <taxon>Embryophyta</taxon>
        <taxon>Tracheophyta</taxon>
        <taxon>Spermatophyta</taxon>
        <taxon>Magnoliopsida</taxon>
        <taxon>eudicotyledons</taxon>
        <taxon>Gunneridae</taxon>
        <taxon>Pentapetalae</taxon>
        <taxon>rosids</taxon>
        <taxon>fabids</taxon>
        <taxon>Rosales</taxon>
        <taxon>Cannabaceae</taxon>
        <taxon>Cannabis</taxon>
    </lineage>
</organism>
<dbReference type="Proteomes" id="UP000596661">
    <property type="component" value="Chromosome 9"/>
</dbReference>
<evidence type="ECO:0000256" key="1">
    <source>
        <dbReference type="SAM" id="MobiDB-lite"/>
    </source>
</evidence>
<reference evidence="2" key="2">
    <citation type="submission" date="2021-03" db="UniProtKB">
        <authorList>
            <consortium name="EnsemblPlants"/>
        </authorList>
    </citation>
    <scope>IDENTIFICATION</scope>
</reference>
<feature type="compositionally biased region" description="Polar residues" evidence="1">
    <location>
        <begin position="119"/>
        <end position="131"/>
    </location>
</feature>
<feature type="compositionally biased region" description="Acidic residues" evidence="1">
    <location>
        <begin position="151"/>
        <end position="162"/>
    </location>
</feature>